<dbReference type="AlphaFoldDB" id="A0A017TGH1"/>
<evidence type="ECO:0000313" key="2">
    <source>
        <dbReference type="Proteomes" id="UP000019678"/>
    </source>
</evidence>
<proteinExistence type="predicted"/>
<dbReference type="EMBL" id="ASRX01000004">
    <property type="protein sequence ID" value="EYF08344.1"/>
    <property type="molecule type" value="Genomic_DNA"/>
</dbReference>
<evidence type="ECO:0000313" key="1">
    <source>
        <dbReference type="EMBL" id="EYF08344.1"/>
    </source>
</evidence>
<comment type="caution">
    <text evidence="1">The sequence shown here is derived from an EMBL/GenBank/DDBJ whole genome shotgun (WGS) entry which is preliminary data.</text>
</comment>
<reference evidence="1 2" key="1">
    <citation type="submission" date="2013-05" db="EMBL/GenBank/DDBJ databases">
        <title>Genome assembly of Chondromyces apiculatus DSM 436.</title>
        <authorList>
            <person name="Sharma G."/>
            <person name="Khatri I."/>
            <person name="Kaur C."/>
            <person name="Mayilraj S."/>
            <person name="Subramanian S."/>
        </authorList>
    </citation>
    <scope>NUCLEOTIDE SEQUENCE [LARGE SCALE GENOMIC DNA]</scope>
    <source>
        <strain evidence="1 2">DSM 436</strain>
    </source>
</reference>
<name>A0A017TGH1_9BACT</name>
<dbReference type="Proteomes" id="UP000019678">
    <property type="component" value="Unassembled WGS sequence"/>
</dbReference>
<keyword evidence="2" id="KW-1185">Reference proteome</keyword>
<gene>
    <name evidence="1" type="ORF">CAP_4960</name>
</gene>
<sequence>MVGKIGRRGDESAHHAGFWVLRWAARRSAPHGRCSELGAR</sequence>
<protein>
    <submittedName>
        <fullName evidence="1">Uncharacterized protein</fullName>
    </submittedName>
</protein>
<accession>A0A017TGH1</accession>
<organism evidence="1 2">
    <name type="scientific">Chondromyces apiculatus DSM 436</name>
    <dbReference type="NCBI Taxonomy" id="1192034"/>
    <lineage>
        <taxon>Bacteria</taxon>
        <taxon>Pseudomonadati</taxon>
        <taxon>Myxococcota</taxon>
        <taxon>Polyangia</taxon>
        <taxon>Polyangiales</taxon>
        <taxon>Polyangiaceae</taxon>
        <taxon>Chondromyces</taxon>
    </lineage>
</organism>